<dbReference type="PROSITE" id="PS50157">
    <property type="entry name" value="ZINC_FINGER_C2H2_2"/>
    <property type="match status" value="9"/>
</dbReference>
<feature type="domain" description="C2H2-type" evidence="9">
    <location>
        <begin position="692"/>
        <end position="719"/>
    </location>
</feature>
<dbReference type="SUPFAM" id="SSF57667">
    <property type="entry name" value="beta-beta-alpha zinc fingers"/>
    <property type="match status" value="4"/>
</dbReference>
<feature type="region of interest" description="Disordered" evidence="8">
    <location>
        <begin position="1"/>
        <end position="57"/>
    </location>
</feature>
<protein>
    <recommendedName>
        <fullName evidence="9">C2H2-type domain-containing protein</fullName>
    </recommendedName>
</protein>
<proteinExistence type="predicted"/>
<dbReference type="PROSITE" id="PS00028">
    <property type="entry name" value="ZINC_FINGER_C2H2_1"/>
    <property type="match status" value="7"/>
</dbReference>
<dbReference type="Gene3D" id="3.30.160.60">
    <property type="entry name" value="Classic Zinc Finger"/>
    <property type="match status" value="8"/>
</dbReference>
<evidence type="ECO:0000256" key="7">
    <source>
        <dbReference type="PROSITE-ProRule" id="PRU00042"/>
    </source>
</evidence>
<dbReference type="EMBL" id="GEBQ01019798">
    <property type="protein sequence ID" value="JAT20179.1"/>
    <property type="molecule type" value="Transcribed_RNA"/>
</dbReference>
<evidence type="ECO:0000256" key="3">
    <source>
        <dbReference type="ARBA" id="ARBA00022737"/>
    </source>
</evidence>
<evidence type="ECO:0000256" key="6">
    <source>
        <dbReference type="ARBA" id="ARBA00023242"/>
    </source>
</evidence>
<feature type="non-terminal residue" evidence="10">
    <location>
        <position position="862"/>
    </location>
</feature>
<dbReference type="Pfam" id="PF00096">
    <property type="entry name" value="zf-C2H2"/>
    <property type="match status" value="2"/>
</dbReference>
<reference evidence="10" key="1">
    <citation type="submission" date="2015-11" db="EMBL/GenBank/DDBJ databases">
        <title>De novo transcriptome assembly of four potential Pierce s Disease insect vectors from Arizona vineyards.</title>
        <authorList>
            <person name="Tassone E.E."/>
        </authorList>
    </citation>
    <scope>NUCLEOTIDE SEQUENCE</scope>
</reference>
<evidence type="ECO:0000313" key="10">
    <source>
        <dbReference type="EMBL" id="JAT20179.1"/>
    </source>
</evidence>
<keyword evidence="6" id="KW-0539">Nucleus</keyword>
<feature type="region of interest" description="Disordered" evidence="8">
    <location>
        <begin position="305"/>
        <end position="343"/>
    </location>
</feature>
<dbReference type="PANTHER" id="PTHR24406">
    <property type="entry name" value="TRANSCRIPTIONAL REPRESSOR CTCFL-RELATED"/>
    <property type="match status" value="1"/>
</dbReference>
<dbReference type="InterPro" id="IPR036236">
    <property type="entry name" value="Znf_C2H2_sf"/>
</dbReference>
<feature type="region of interest" description="Disordered" evidence="8">
    <location>
        <begin position="567"/>
        <end position="604"/>
    </location>
</feature>
<dbReference type="InterPro" id="IPR050888">
    <property type="entry name" value="ZnF_C2H2-type_TF"/>
</dbReference>
<feature type="domain" description="C2H2-type" evidence="9">
    <location>
        <begin position="798"/>
        <end position="825"/>
    </location>
</feature>
<feature type="domain" description="C2H2-type" evidence="9">
    <location>
        <begin position="765"/>
        <end position="797"/>
    </location>
</feature>
<evidence type="ECO:0000256" key="8">
    <source>
        <dbReference type="SAM" id="MobiDB-lite"/>
    </source>
</evidence>
<dbReference type="Pfam" id="PF12171">
    <property type="entry name" value="zf-C2H2_jaz"/>
    <property type="match status" value="1"/>
</dbReference>
<feature type="domain" description="C2H2-type" evidence="9">
    <location>
        <begin position="276"/>
        <end position="305"/>
    </location>
</feature>
<feature type="compositionally biased region" description="Polar residues" evidence="8">
    <location>
        <begin position="572"/>
        <end position="587"/>
    </location>
</feature>
<feature type="domain" description="C2H2-type" evidence="9">
    <location>
        <begin position="664"/>
        <end position="691"/>
    </location>
</feature>
<comment type="subcellular location">
    <subcellularLocation>
        <location evidence="1">Nucleus</location>
    </subcellularLocation>
</comment>
<evidence type="ECO:0000256" key="5">
    <source>
        <dbReference type="ARBA" id="ARBA00022833"/>
    </source>
</evidence>
<dbReference type="GO" id="GO:0008270">
    <property type="term" value="F:zinc ion binding"/>
    <property type="evidence" value="ECO:0007669"/>
    <property type="project" value="UniProtKB-KW"/>
</dbReference>
<feature type="domain" description="C2H2-type" evidence="9">
    <location>
        <begin position="635"/>
        <end position="663"/>
    </location>
</feature>
<evidence type="ECO:0000259" key="9">
    <source>
        <dbReference type="PROSITE" id="PS50157"/>
    </source>
</evidence>
<evidence type="ECO:0000256" key="4">
    <source>
        <dbReference type="ARBA" id="ARBA00022771"/>
    </source>
</evidence>
<feature type="non-terminal residue" evidence="10">
    <location>
        <position position="1"/>
    </location>
</feature>
<feature type="domain" description="C2H2-type" evidence="9">
    <location>
        <begin position="826"/>
        <end position="853"/>
    </location>
</feature>
<dbReference type="SMART" id="SM00355">
    <property type="entry name" value="ZnF_C2H2"/>
    <property type="match status" value="9"/>
</dbReference>
<keyword evidence="4 7" id="KW-0863">Zinc-finger</keyword>
<evidence type="ECO:0000256" key="1">
    <source>
        <dbReference type="ARBA" id="ARBA00004123"/>
    </source>
</evidence>
<feature type="compositionally biased region" description="Low complexity" evidence="8">
    <location>
        <begin position="243"/>
        <end position="267"/>
    </location>
</feature>
<dbReference type="AlphaFoldDB" id="A0A1B6L8Z4"/>
<dbReference type="InterPro" id="IPR022755">
    <property type="entry name" value="Znf_C2H2_jaz"/>
</dbReference>
<dbReference type="FunFam" id="3.30.160.60:FF:000448">
    <property type="entry name" value="RE1-silencing transcription factor A"/>
    <property type="match status" value="2"/>
</dbReference>
<dbReference type="FunFam" id="3.30.160.60:FF:000446">
    <property type="entry name" value="Zinc finger protein"/>
    <property type="match status" value="1"/>
</dbReference>
<keyword evidence="3" id="KW-0677">Repeat</keyword>
<dbReference type="GO" id="GO:0005634">
    <property type="term" value="C:nucleus"/>
    <property type="evidence" value="ECO:0007669"/>
    <property type="project" value="UniProtKB-SubCell"/>
</dbReference>
<accession>A0A1B6L8Z4</accession>
<dbReference type="FunFam" id="3.30.160.60:FF:000065">
    <property type="entry name" value="B-cell CLL/lymphoma 6, member B"/>
    <property type="match status" value="1"/>
</dbReference>
<feature type="region of interest" description="Disordered" evidence="8">
    <location>
        <begin position="229"/>
        <end position="272"/>
    </location>
</feature>
<gene>
    <name evidence="10" type="ORF">g.1166</name>
</gene>
<keyword evidence="5" id="KW-0862">Zinc</keyword>
<evidence type="ECO:0000256" key="2">
    <source>
        <dbReference type="ARBA" id="ARBA00022723"/>
    </source>
</evidence>
<feature type="region of interest" description="Disordered" evidence="8">
    <location>
        <begin position="157"/>
        <end position="183"/>
    </location>
</feature>
<sequence>FPSDMRPPSAGQDGGSRPNSNFNPNSEPDYILGSGSGFPQRRSPTPTSPSPHMLQTSASFRFHPYQQPLYTHQEQRNGGVSSSSPGLMQNHLTSHQCEKCGYLSDSPTGLLEHIQTSHPPSPPENFGFNNEFMRHHADIKNEPQAEILDLDSHKVHVYQPPQGDEGSQHSQSSQLDPGMVPWMPGLQEKKLYHSLQMNGSGMPSPDFNVTTTTLNSPELPHHQSYHYEHHISPSNQLPPQITSSQMPSLPQKSSMQSKSSNNSSWKSNEARRPKTYNCTACNKWFTSSGHLKRHYNTTLHKNAVKQSGIPDPANLPVSNHHHPPKDPAPPFLPHQDSPPNSHLEENQLIPKLEDGNYERSQHQIGTNGNNFLSNPPNSLAGPSEVTGGLLLHSTQFQTNHEEMRSPQHTLPPMQQHQNFLPFPGTTHPTYPQGMTMYPNSQPPHVSSIRPTVTNNIIGNSDVLEQAVDMQQIWGRNGELKSQLIALASSTDRQEPLPSFSLFAQNLSGFVPSFSPFDHGVRCQSANASEMNVGGLSPARVSSMESFYPSQSPNPVFLVTDVHTIEGAKFSPSGDSNTLPPSDSSNFEDSYPSPENVLPTSSADDMEKPITLDDIKIEENSVTSTMTDPNSPTPPIRCLDCDKVFNKACYLTQHNKSFHNGEKPFKCEKCGKRFECESQHLEHLSKHAGEKPYKCDICPKQFNHKTDLRRHMCLHTGDKPYCCHICGKGFIRKDHMVKHCDTHKKKHAVLPQMRELFSQTAQKQQFDPEMVRLDCDKVFNKACYLTQHNKSFHNGEKPFKCEKCGKRFECESQHLEHLSKHAGEKPYKCDICPKQFNHKTDLRRHMCLHTGDKPYCCHICGKG</sequence>
<feature type="compositionally biased region" description="Polar residues" evidence="8">
    <location>
        <begin position="232"/>
        <end position="242"/>
    </location>
</feature>
<feature type="domain" description="C2H2-type" evidence="9">
    <location>
        <begin position="95"/>
        <end position="123"/>
    </location>
</feature>
<keyword evidence="2" id="KW-0479">Metal-binding</keyword>
<feature type="domain" description="C2H2-type" evidence="9">
    <location>
        <begin position="720"/>
        <end position="747"/>
    </location>
</feature>
<dbReference type="InterPro" id="IPR013087">
    <property type="entry name" value="Znf_C2H2_type"/>
</dbReference>
<feature type="compositionally biased region" description="Polar residues" evidence="8">
    <location>
        <begin position="17"/>
        <end position="26"/>
    </location>
</feature>
<name>A0A1B6L8Z4_9HEMI</name>
<organism evidence="10">
    <name type="scientific">Graphocephala atropunctata</name>
    <dbReference type="NCBI Taxonomy" id="36148"/>
    <lineage>
        <taxon>Eukaryota</taxon>
        <taxon>Metazoa</taxon>
        <taxon>Ecdysozoa</taxon>
        <taxon>Arthropoda</taxon>
        <taxon>Hexapoda</taxon>
        <taxon>Insecta</taxon>
        <taxon>Pterygota</taxon>
        <taxon>Neoptera</taxon>
        <taxon>Paraneoptera</taxon>
        <taxon>Hemiptera</taxon>
        <taxon>Auchenorrhyncha</taxon>
        <taxon>Membracoidea</taxon>
        <taxon>Cicadellidae</taxon>
        <taxon>Cicadellinae</taxon>
        <taxon>Cicadellini</taxon>
        <taxon>Graphocephala</taxon>
    </lineage>
</organism>